<sequence length="59" mass="7072">MKINFAKKPRFFDDWGDEDNSGWDDEMDILNDKEKKVELVWSDNAHLEIKNMDLTLLEK</sequence>
<evidence type="ECO:0000313" key="2">
    <source>
        <dbReference type="Proteomes" id="UP001153678"/>
    </source>
</evidence>
<reference evidence="1" key="1">
    <citation type="submission" date="2022-08" db="EMBL/GenBank/DDBJ databases">
        <authorList>
            <person name="Kallberg Y."/>
            <person name="Tangrot J."/>
            <person name="Rosling A."/>
        </authorList>
    </citation>
    <scope>NUCLEOTIDE SEQUENCE</scope>
    <source>
        <strain evidence="1">Wild A</strain>
    </source>
</reference>
<comment type="caution">
    <text evidence="1">The sequence shown here is derived from an EMBL/GenBank/DDBJ whole genome shotgun (WGS) entry which is preliminary data.</text>
</comment>
<proteinExistence type="predicted"/>
<dbReference type="AlphaFoldDB" id="A0A9W4ST91"/>
<keyword evidence="2" id="KW-1185">Reference proteome</keyword>
<dbReference type="Proteomes" id="UP001153678">
    <property type="component" value="Unassembled WGS sequence"/>
</dbReference>
<accession>A0A9W4ST91</accession>
<dbReference type="EMBL" id="CAMKVN010002128">
    <property type="protein sequence ID" value="CAI2179686.1"/>
    <property type="molecule type" value="Genomic_DNA"/>
</dbReference>
<evidence type="ECO:0000313" key="1">
    <source>
        <dbReference type="EMBL" id="CAI2179686.1"/>
    </source>
</evidence>
<name>A0A9W4ST91_9GLOM</name>
<gene>
    <name evidence="1" type="ORF">FWILDA_LOCUS9212</name>
</gene>
<organism evidence="1 2">
    <name type="scientific">Funneliformis geosporum</name>
    <dbReference type="NCBI Taxonomy" id="1117311"/>
    <lineage>
        <taxon>Eukaryota</taxon>
        <taxon>Fungi</taxon>
        <taxon>Fungi incertae sedis</taxon>
        <taxon>Mucoromycota</taxon>
        <taxon>Glomeromycotina</taxon>
        <taxon>Glomeromycetes</taxon>
        <taxon>Glomerales</taxon>
        <taxon>Glomeraceae</taxon>
        <taxon>Funneliformis</taxon>
    </lineage>
</organism>
<protein>
    <submittedName>
        <fullName evidence="1">17661_t:CDS:1</fullName>
    </submittedName>
</protein>
<dbReference type="OrthoDB" id="10447339at2759"/>